<keyword evidence="1" id="KW-0732">Signal</keyword>
<feature type="signal peptide" evidence="1">
    <location>
        <begin position="1"/>
        <end position="21"/>
    </location>
</feature>
<protein>
    <submittedName>
        <fullName evidence="2">Uncharacterized protein</fullName>
    </submittedName>
</protein>
<name>A0A2S5A9Y7_9SPHI</name>
<organism evidence="2 3">
    <name type="scientific">Solitalea longa</name>
    <dbReference type="NCBI Taxonomy" id="2079460"/>
    <lineage>
        <taxon>Bacteria</taxon>
        <taxon>Pseudomonadati</taxon>
        <taxon>Bacteroidota</taxon>
        <taxon>Sphingobacteriia</taxon>
        <taxon>Sphingobacteriales</taxon>
        <taxon>Sphingobacteriaceae</taxon>
        <taxon>Solitalea</taxon>
    </lineage>
</organism>
<proteinExistence type="predicted"/>
<dbReference type="EMBL" id="PQVF01000001">
    <property type="protein sequence ID" value="POY39334.1"/>
    <property type="molecule type" value="Genomic_DNA"/>
</dbReference>
<evidence type="ECO:0000313" key="2">
    <source>
        <dbReference type="EMBL" id="POY39334.1"/>
    </source>
</evidence>
<keyword evidence="3" id="KW-1185">Reference proteome</keyword>
<gene>
    <name evidence="2" type="ORF">C3K47_02210</name>
</gene>
<evidence type="ECO:0000313" key="3">
    <source>
        <dbReference type="Proteomes" id="UP000236893"/>
    </source>
</evidence>
<comment type="caution">
    <text evidence="2">The sequence shown here is derived from an EMBL/GenBank/DDBJ whole genome shotgun (WGS) entry which is preliminary data.</text>
</comment>
<evidence type="ECO:0000256" key="1">
    <source>
        <dbReference type="SAM" id="SignalP"/>
    </source>
</evidence>
<sequence>MKSLRWILVVAIVSCSHLLFAQQKTVDSAQTSAIKNLERRIEEQEEFKKRVSEEVSDQFKGELSKWLLIIGGVVTVLGYFGIKEFDKYLTRGIEKKIDMLTSERFKEQFETLSARLDRLYQLFTLRLNLDEVRRNAEDNEKPKYPKIEETMALVDEAMHLGDDILAAYIIDRLVPFHFSQSQYESLDKIWMKYNERIKFSDSTCANIAIAYMGLYIENTVPRNKELCLLACDRANEIVFDYGIPMAVRLIIYMIDYERSYVESEKEMEKTNAIKLLRRISSGTLNVMAYETYNYIDISKDKRYSKKYVELLYQLAPDEMKALKAKFDAHIKATGITPTAPDGTANAVNVEEVVSAITKGQKPTLAQLDVLLDSLLNLPDKTQMQAAIRNMAQLLYVNWHYDELYHLWKKNRPELNNDFQISNYFSAAFIGKYLKTKDKIFKQETLDATARSLAVLPDAGVPMAIRIALEAIDFKRISGKKIKEDAIAKAKLIAAEINKSAAKETSQEAFGYIEDLAITYPDEKLVEVIWKMIPDEMEEMKKLAAV</sequence>
<dbReference type="Proteomes" id="UP000236893">
    <property type="component" value="Unassembled WGS sequence"/>
</dbReference>
<dbReference type="AlphaFoldDB" id="A0A2S5A9Y7"/>
<accession>A0A2S5A9Y7</accession>
<feature type="chain" id="PRO_5015758003" evidence="1">
    <location>
        <begin position="22"/>
        <end position="545"/>
    </location>
</feature>
<reference evidence="2 3" key="1">
    <citation type="submission" date="2018-01" db="EMBL/GenBank/DDBJ databases">
        <authorList>
            <person name="Gaut B.S."/>
            <person name="Morton B.R."/>
            <person name="Clegg M.T."/>
            <person name="Duvall M.R."/>
        </authorList>
    </citation>
    <scope>NUCLEOTIDE SEQUENCE [LARGE SCALE GENOMIC DNA]</scope>
    <source>
        <strain evidence="2 3">HR-AV</strain>
    </source>
</reference>
<dbReference type="RefSeq" id="WP_103787436.1">
    <property type="nucleotide sequence ID" value="NZ_PQVF01000001.1"/>
</dbReference>